<dbReference type="EMBL" id="LC546828">
    <property type="protein sequence ID" value="BCD89858.1"/>
    <property type="molecule type" value="Genomic_DNA"/>
</dbReference>
<keyword evidence="8" id="KW-0999">Mitochondrion inner membrane</keyword>
<keyword evidence="14 17" id="KW-0496">Mitochondrion</keyword>
<keyword evidence="9" id="KW-1278">Translocase</keyword>
<evidence type="ECO:0000256" key="7">
    <source>
        <dbReference type="ARBA" id="ARBA00022692"/>
    </source>
</evidence>
<feature type="transmembrane region" description="Helical" evidence="17">
    <location>
        <begin position="91"/>
        <end position="108"/>
    </location>
</feature>
<evidence type="ECO:0000256" key="1">
    <source>
        <dbReference type="ARBA" id="ARBA00003257"/>
    </source>
</evidence>
<dbReference type="GO" id="GO:0003954">
    <property type="term" value="F:NADH dehydrogenase activity"/>
    <property type="evidence" value="ECO:0007669"/>
    <property type="project" value="TreeGrafter"/>
</dbReference>
<evidence type="ECO:0000256" key="5">
    <source>
        <dbReference type="ARBA" id="ARBA00022448"/>
    </source>
</evidence>
<keyword evidence="13 17" id="KW-0830">Ubiquinone</keyword>
<proteinExistence type="inferred from homology"/>
<dbReference type="GO" id="GO:0008137">
    <property type="term" value="F:NADH dehydrogenase (ubiquinone) activity"/>
    <property type="evidence" value="ECO:0007669"/>
    <property type="project" value="UniProtKB-EC"/>
</dbReference>
<feature type="transmembrane region" description="Helical" evidence="17">
    <location>
        <begin position="179"/>
        <end position="201"/>
    </location>
</feature>
<feature type="domain" description="NADH dehydrogenase subunit 5 C-terminal" evidence="20">
    <location>
        <begin position="389"/>
        <end position="566"/>
    </location>
</feature>
<dbReference type="InterPro" id="IPR001750">
    <property type="entry name" value="ND/Mrp_TM"/>
</dbReference>
<keyword evidence="11 17" id="KW-1133">Transmembrane helix</keyword>
<evidence type="ECO:0000256" key="6">
    <source>
        <dbReference type="ARBA" id="ARBA00022660"/>
    </source>
</evidence>
<dbReference type="GO" id="GO:0042773">
    <property type="term" value="P:ATP synthesis coupled electron transport"/>
    <property type="evidence" value="ECO:0007669"/>
    <property type="project" value="InterPro"/>
</dbReference>
<keyword evidence="7 17" id="KW-0812">Transmembrane</keyword>
<feature type="transmembrane region" description="Helical" evidence="17">
    <location>
        <begin position="453"/>
        <end position="472"/>
    </location>
</feature>
<feature type="transmembrane region" description="Helical" evidence="17">
    <location>
        <begin position="546"/>
        <end position="566"/>
    </location>
</feature>
<comment type="similarity">
    <text evidence="17">Belongs to the complex I subunit 5 family.</text>
</comment>
<feature type="transmembrane region" description="Helical" evidence="17">
    <location>
        <begin position="416"/>
        <end position="441"/>
    </location>
</feature>
<evidence type="ECO:0000256" key="11">
    <source>
        <dbReference type="ARBA" id="ARBA00022989"/>
    </source>
</evidence>
<dbReference type="GO" id="GO:0005743">
    <property type="term" value="C:mitochondrial inner membrane"/>
    <property type="evidence" value="ECO:0007669"/>
    <property type="project" value="UniProtKB-SubCell"/>
</dbReference>
<evidence type="ECO:0000256" key="14">
    <source>
        <dbReference type="ARBA" id="ARBA00023128"/>
    </source>
</evidence>
<evidence type="ECO:0000259" key="20">
    <source>
        <dbReference type="Pfam" id="PF06455"/>
    </source>
</evidence>
<feature type="transmembrane region" description="Helical" evidence="17">
    <location>
        <begin position="58"/>
        <end position="79"/>
    </location>
</feature>
<feature type="transmembrane region" description="Helical" evidence="17">
    <location>
        <begin position="213"/>
        <end position="233"/>
    </location>
</feature>
<dbReference type="Pfam" id="PF00662">
    <property type="entry name" value="Proton_antipo_N"/>
    <property type="match status" value="1"/>
</dbReference>
<evidence type="ECO:0000256" key="3">
    <source>
        <dbReference type="ARBA" id="ARBA00012944"/>
    </source>
</evidence>
<geneLocation type="mitochondrion" evidence="21"/>
<feature type="domain" description="NADH-Ubiquinone oxidoreductase (complex I) chain 5 N-terminal" evidence="19">
    <location>
        <begin position="48"/>
        <end position="91"/>
    </location>
</feature>
<dbReference type="InterPro" id="IPR001516">
    <property type="entry name" value="Proton_antipo_N"/>
</dbReference>
<dbReference type="PANTHER" id="PTHR42829">
    <property type="entry name" value="NADH-UBIQUINONE OXIDOREDUCTASE CHAIN 5"/>
    <property type="match status" value="1"/>
</dbReference>
<evidence type="ECO:0000259" key="19">
    <source>
        <dbReference type="Pfam" id="PF00662"/>
    </source>
</evidence>
<evidence type="ECO:0000256" key="15">
    <source>
        <dbReference type="ARBA" id="ARBA00023136"/>
    </source>
</evidence>
<comment type="function">
    <text evidence="17">Core subunit of the mitochondrial membrane respiratory chain NADH dehydrogenase (Complex I) which catalyzes electron transfer from NADH through the respiratory chain, using ubiquinone as an electron acceptor. Essential for the catalytic activity and assembly of complex I.</text>
</comment>
<evidence type="ECO:0000313" key="21">
    <source>
        <dbReference type="EMBL" id="BCD89858.1"/>
    </source>
</evidence>
<feature type="transmembrane region" description="Helical" evidence="17">
    <location>
        <begin position="292"/>
        <end position="314"/>
    </location>
</feature>
<comment type="catalytic activity">
    <reaction evidence="16 17">
        <text>a ubiquinone + NADH + 5 H(+)(in) = a ubiquinol + NAD(+) + 4 H(+)(out)</text>
        <dbReference type="Rhea" id="RHEA:29091"/>
        <dbReference type="Rhea" id="RHEA-COMP:9565"/>
        <dbReference type="Rhea" id="RHEA-COMP:9566"/>
        <dbReference type="ChEBI" id="CHEBI:15378"/>
        <dbReference type="ChEBI" id="CHEBI:16389"/>
        <dbReference type="ChEBI" id="CHEBI:17976"/>
        <dbReference type="ChEBI" id="CHEBI:57540"/>
        <dbReference type="ChEBI" id="CHEBI:57945"/>
        <dbReference type="EC" id="7.1.1.2"/>
    </reaction>
</comment>
<protein>
    <recommendedName>
        <fullName evidence="4 17">NADH-ubiquinone oxidoreductase chain 5</fullName>
        <ecNumber evidence="3 17">7.1.1.2</ecNumber>
    </recommendedName>
</protein>
<feature type="transmembrane region" description="Helical" evidence="17">
    <location>
        <begin position="153"/>
        <end position="173"/>
    </location>
</feature>
<evidence type="ECO:0000256" key="12">
    <source>
        <dbReference type="ARBA" id="ARBA00023027"/>
    </source>
</evidence>
<sequence length="568" mass="63793">MKMPGLMFKLFSGLLVFMSVSFFLLFWGFFFFDKTIFIEWEIFNLNCTSVVMSLIFDWMSLSFLMIVTLISSMIMMYSIYYMEGDKNPKRFVFILFMFILSMMFLIVSPNLVSLLLGWDGLGLTSYALVVFYQNESSCNSGMITILSNRVGDSALLVGIGLLFYSGGWNFIMMNSVDSLVLAFIILAAITKSAQLPFSAWLPAAMAAPTPVSALVHSSTLVTAGVYLLIRFSSFITTSGLNNICFFAGVLTMFMAGWVANFESDFKKVVALSTLSQLGLMFMIVGLNQSGLAYFHLIMHALFKSTLFMCAGFVIHNMKGSQDGRYAGLFNFGSPVLGVVFSVTNLALCGFPFLAGFYSKDSILENFLAGDKGSFMVLVIILATGLTVSYSLRIFFLSVSNKSKTFAINYSSDFSSTLLMSTFILFVLSISGGFFFGWVMLWKGVVSELWSMEKFYVILIIVFTLCCMIYFLSSSMVDVKMKKSFFWFSNTMMFLPLVSTYFLPSFFLKWGTNMNKDLDKGWLEFYGPLGVSKSMQSMSGFFQKSQLVSFLTQYLLLLFLLVFFISLSL</sequence>
<accession>A0A6J4D1A5</accession>
<comment type="subcellular location">
    <subcellularLocation>
        <location evidence="2">Mitochondrion inner membrane</location>
        <topology evidence="2">Multi-pass membrane protein</topology>
    </subcellularLocation>
</comment>
<comment type="function">
    <text evidence="1">Core subunit of the mitochondrial membrane respiratory chain NADH dehydrogenase (Complex I) that is believed to belong to the minimal assembly required for catalysis. Complex I functions in the transfer of electrons from NADH to the respiratory chain. The immediate electron acceptor for the enzyme is believed to be ubiquinone.</text>
</comment>
<evidence type="ECO:0000256" key="13">
    <source>
        <dbReference type="ARBA" id="ARBA00023075"/>
    </source>
</evidence>
<feature type="transmembrane region" description="Helical" evidence="17">
    <location>
        <begin position="484"/>
        <end position="507"/>
    </location>
</feature>
<dbReference type="InterPro" id="IPR003945">
    <property type="entry name" value="NU5C-like"/>
</dbReference>
<feature type="transmembrane region" description="Helical" evidence="17">
    <location>
        <begin position="12"/>
        <end position="32"/>
    </location>
</feature>
<dbReference type="PRINTS" id="PR01434">
    <property type="entry name" value="NADHDHGNASE5"/>
</dbReference>
<name>A0A6J4D1A5_9CRUS</name>
<evidence type="ECO:0000256" key="16">
    <source>
        <dbReference type="ARBA" id="ARBA00049551"/>
    </source>
</evidence>
<keyword evidence="5 17" id="KW-0813">Transport</keyword>
<organism evidence="21">
    <name type="scientific">Grandidierella osakaensis</name>
    <dbReference type="NCBI Taxonomy" id="2734914"/>
    <lineage>
        <taxon>Eukaryota</taxon>
        <taxon>Metazoa</taxon>
        <taxon>Ecdysozoa</taxon>
        <taxon>Arthropoda</taxon>
        <taxon>Crustacea</taxon>
        <taxon>Multicrustacea</taxon>
        <taxon>Malacostraca</taxon>
        <taxon>Eumalacostraca</taxon>
        <taxon>Peracarida</taxon>
        <taxon>Amphipoda</taxon>
        <taxon>Senticaudata</taxon>
        <taxon>Corophiida</taxon>
        <taxon>Corophiidira</taxon>
        <taxon>Corophioidea</taxon>
        <taxon>Corophiidae</taxon>
        <taxon>Grandidierella</taxon>
    </lineage>
</organism>
<feature type="transmembrane region" description="Helical" evidence="17">
    <location>
        <begin position="374"/>
        <end position="395"/>
    </location>
</feature>
<keyword evidence="10" id="KW-0249">Electron transport</keyword>
<dbReference type="InterPro" id="IPR010934">
    <property type="entry name" value="NADH_DH_su5_C"/>
</dbReference>
<feature type="transmembrane region" description="Helical" evidence="17">
    <location>
        <begin position="239"/>
        <end position="261"/>
    </location>
</feature>
<reference evidence="21" key="1">
    <citation type="submission" date="2020-05" db="EMBL/GenBank/DDBJ databases">
        <title>The complete mitochondrial genome of Grandidierella osakaensis (Crustacea: Amphipoda).</title>
        <authorList>
            <person name="Hiki K."/>
            <person name="Ariyama H."/>
            <person name="Nakajima N."/>
        </authorList>
    </citation>
    <scope>NUCLEOTIDE SEQUENCE</scope>
    <source>
        <strain evidence="21">NIES-202002-AMP3</strain>
    </source>
</reference>
<dbReference type="GO" id="GO:0015990">
    <property type="term" value="P:electron transport coupled proton transport"/>
    <property type="evidence" value="ECO:0007669"/>
    <property type="project" value="TreeGrafter"/>
</dbReference>
<evidence type="ECO:0000259" key="18">
    <source>
        <dbReference type="Pfam" id="PF00361"/>
    </source>
</evidence>
<evidence type="ECO:0000256" key="17">
    <source>
        <dbReference type="RuleBase" id="RU003404"/>
    </source>
</evidence>
<evidence type="ECO:0000256" key="4">
    <source>
        <dbReference type="ARBA" id="ARBA00021096"/>
    </source>
</evidence>
<keyword evidence="15 17" id="KW-0472">Membrane</keyword>
<keyword evidence="6" id="KW-0679">Respiratory chain</keyword>
<feature type="transmembrane region" description="Helical" evidence="17">
    <location>
        <begin position="335"/>
        <end position="354"/>
    </location>
</feature>
<evidence type="ECO:0000256" key="2">
    <source>
        <dbReference type="ARBA" id="ARBA00004448"/>
    </source>
</evidence>
<evidence type="ECO:0000256" key="10">
    <source>
        <dbReference type="ARBA" id="ARBA00022982"/>
    </source>
</evidence>
<dbReference type="PANTHER" id="PTHR42829:SF2">
    <property type="entry name" value="NADH-UBIQUINONE OXIDOREDUCTASE CHAIN 5"/>
    <property type="match status" value="1"/>
</dbReference>
<feature type="domain" description="NADH:quinone oxidoreductase/Mrp antiporter transmembrane" evidence="18">
    <location>
        <begin position="108"/>
        <end position="380"/>
    </location>
</feature>
<dbReference type="Pfam" id="PF00361">
    <property type="entry name" value="Proton_antipo_M"/>
    <property type="match status" value="1"/>
</dbReference>
<dbReference type="Pfam" id="PF06455">
    <property type="entry name" value="NADH5_C"/>
    <property type="match status" value="1"/>
</dbReference>
<gene>
    <name evidence="21" type="primary">nad5</name>
</gene>
<evidence type="ECO:0000256" key="9">
    <source>
        <dbReference type="ARBA" id="ARBA00022967"/>
    </source>
</evidence>
<keyword evidence="12 17" id="KW-0520">NAD</keyword>
<dbReference type="EC" id="7.1.1.2" evidence="3 17"/>
<evidence type="ECO:0000256" key="8">
    <source>
        <dbReference type="ARBA" id="ARBA00022792"/>
    </source>
</evidence>
<dbReference type="AlphaFoldDB" id="A0A6J4D1A5"/>